<evidence type="ECO:0000313" key="2">
    <source>
        <dbReference type="EMBL" id="CTP85111.1"/>
    </source>
</evidence>
<proteinExistence type="predicted"/>
<reference evidence="2 3" key="1">
    <citation type="submission" date="2015-07" db="EMBL/GenBank/DDBJ databases">
        <authorList>
            <person name="Noorani M."/>
        </authorList>
    </citation>
    <scope>NUCLEOTIDE SEQUENCE [LARGE SCALE GENOMIC DNA]</scope>
    <source>
        <strain evidence="2">LMG730</strain>
    </source>
</reference>
<dbReference type="RefSeq" id="WP_237651043.1">
    <property type="nucleotide sequence ID" value="NZ_CP076251.1"/>
</dbReference>
<gene>
    <name evidence="2" type="ORF">XTPLMG730_1012</name>
</gene>
<dbReference type="AlphaFoldDB" id="A0A0K2ZH89"/>
<feature type="region of interest" description="Disordered" evidence="1">
    <location>
        <begin position="83"/>
        <end position="112"/>
    </location>
</feature>
<protein>
    <submittedName>
        <fullName evidence="2">Uncharacterized protein</fullName>
    </submittedName>
</protein>
<sequence length="112" mass="12979">MRTLDIIEIDMVAGGTRASIGAHPLSSSIHHAKAHKKAHHAKAKTHHHHHAAMHKAVAMQTVAEFDAPIEAEGRWQRRWRGRRWRRQQRQTGHIRIGQRHHGDLHRGRWHNA</sequence>
<evidence type="ECO:0000256" key="1">
    <source>
        <dbReference type="SAM" id="MobiDB-lite"/>
    </source>
</evidence>
<accession>A0A0K2ZH89</accession>
<name>A0A0K2ZH89_9XANT</name>
<dbReference type="Proteomes" id="UP000045978">
    <property type="component" value="Unassembled WGS sequence"/>
</dbReference>
<evidence type="ECO:0000313" key="3">
    <source>
        <dbReference type="Proteomes" id="UP000045978"/>
    </source>
</evidence>
<dbReference type="EMBL" id="CXOJ01000017">
    <property type="protein sequence ID" value="CTP85111.1"/>
    <property type="molecule type" value="Genomic_DNA"/>
</dbReference>
<organism evidence="2 3">
    <name type="scientific">Xanthomonas graminis pv. phlei</name>
    <dbReference type="NCBI Taxonomy" id="487906"/>
    <lineage>
        <taxon>Bacteria</taxon>
        <taxon>Pseudomonadati</taxon>
        <taxon>Pseudomonadota</taxon>
        <taxon>Gammaproteobacteria</taxon>
        <taxon>Lysobacterales</taxon>
        <taxon>Lysobacteraceae</taxon>
        <taxon>Xanthomonas</taxon>
        <taxon>Xanthomonas translucens group</taxon>
        <taxon>Xanthomonas graminis</taxon>
    </lineage>
</organism>